<dbReference type="STRING" id="1352936.M878_20410"/>
<proteinExistence type="predicted"/>
<keyword evidence="2" id="KW-1185">Reference proteome</keyword>
<sequence>MLGTVPREVPASTVMSTLGAAFALSARAPAPAPATSAATAPATMWRRVRLRRCVRP</sequence>
<accession>V6KKQ0</accession>
<organism evidence="1 2">
    <name type="scientific">Streptomyces roseochromogenus subsp. oscitans DS 12.976</name>
    <dbReference type="NCBI Taxonomy" id="1352936"/>
    <lineage>
        <taxon>Bacteria</taxon>
        <taxon>Bacillati</taxon>
        <taxon>Actinomycetota</taxon>
        <taxon>Actinomycetes</taxon>
        <taxon>Kitasatosporales</taxon>
        <taxon>Streptomycetaceae</taxon>
        <taxon>Streptomyces</taxon>
    </lineage>
</organism>
<dbReference type="HOGENOM" id="CLU_3012500_0_0_11"/>
<comment type="caution">
    <text evidence="1">The sequence shown here is derived from an EMBL/GenBank/DDBJ whole genome shotgun (WGS) entry which is preliminary data.</text>
</comment>
<evidence type="ECO:0000313" key="1">
    <source>
        <dbReference type="EMBL" id="EST29564.1"/>
    </source>
</evidence>
<dbReference type="Proteomes" id="UP000017984">
    <property type="component" value="Chromosome"/>
</dbReference>
<name>V6KKQ0_STRRC</name>
<dbReference type="AlphaFoldDB" id="V6KKQ0"/>
<evidence type="ECO:0000313" key="2">
    <source>
        <dbReference type="Proteomes" id="UP000017984"/>
    </source>
</evidence>
<dbReference type="EMBL" id="AWQX01000175">
    <property type="protein sequence ID" value="EST29564.1"/>
    <property type="molecule type" value="Genomic_DNA"/>
</dbReference>
<gene>
    <name evidence="1" type="ORF">M878_20410</name>
</gene>
<reference evidence="1 2" key="1">
    <citation type="journal article" date="2014" name="Genome Announc.">
        <title>Draft Genome Sequence of Streptomyces roseochromogenes subsp. oscitans DS 12.976, Producer of the Aminocoumarin Antibiotic Clorobiocin.</title>
        <authorList>
            <person name="Ruckert C."/>
            <person name="Kalinowski J."/>
            <person name="Heide L."/>
            <person name="Apel A.K."/>
        </authorList>
    </citation>
    <scope>NUCLEOTIDE SEQUENCE [LARGE SCALE GENOMIC DNA]</scope>
    <source>
        <strain evidence="1 2">DS 12.976</strain>
    </source>
</reference>
<protein>
    <submittedName>
        <fullName evidence="1">Uncharacterized protein</fullName>
    </submittedName>
</protein>